<feature type="signal peptide" evidence="4">
    <location>
        <begin position="1"/>
        <end position="19"/>
    </location>
</feature>
<dbReference type="GO" id="GO:0008270">
    <property type="term" value="F:zinc ion binding"/>
    <property type="evidence" value="ECO:0007669"/>
    <property type="project" value="UniProtKB-KW"/>
</dbReference>
<dbReference type="InterPro" id="IPR013087">
    <property type="entry name" value="Znf_C2H2_type"/>
</dbReference>
<evidence type="ECO:0000259" key="6">
    <source>
        <dbReference type="PROSITE" id="PS50837"/>
    </source>
</evidence>
<dbReference type="SMART" id="SM00355">
    <property type="entry name" value="ZnF_C2H2"/>
    <property type="match status" value="3"/>
</dbReference>
<organism evidence="7 8">
    <name type="scientific">Aspergillus calidoustus</name>
    <dbReference type="NCBI Taxonomy" id="454130"/>
    <lineage>
        <taxon>Eukaryota</taxon>
        <taxon>Fungi</taxon>
        <taxon>Dikarya</taxon>
        <taxon>Ascomycota</taxon>
        <taxon>Pezizomycotina</taxon>
        <taxon>Eurotiomycetes</taxon>
        <taxon>Eurotiomycetidae</taxon>
        <taxon>Eurotiales</taxon>
        <taxon>Aspergillaceae</taxon>
        <taxon>Aspergillus</taxon>
        <taxon>Aspergillus subgen. Nidulantes</taxon>
    </lineage>
</organism>
<dbReference type="PROSITE" id="PS50837">
    <property type="entry name" value="NACHT"/>
    <property type="match status" value="1"/>
</dbReference>
<dbReference type="Pfam" id="PF24883">
    <property type="entry name" value="NPHP3_N"/>
    <property type="match status" value="1"/>
</dbReference>
<keyword evidence="2" id="KW-0863">Zinc-finger</keyword>
<feature type="domain" description="C2H2-type" evidence="5">
    <location>
        <begin position="1212"/>
        <end position="1240"/>
    </location>
</feature>
<dbReference type="Gene3D" id="3.30.160.60">
    <property type="entry name" value="Classic Zinc Finger"/>
    <property type="match status" value="1"/>
</dbReference>
<evidence type="ECO:0000259" key="5">
    <source>
        <dbReference type="PROSITE" id="PS50157"/>
    </source>
</evidence>
<dbReference type="Proteomes" id="UP000054771">
    <property type="component" value="Unassembled WGS sequence"/>
</dbReference>
<evidence type="ECO:0000313" key="8">
    <source>
        <dbReference type="Proteomes" id="UP000054771"/>
    </source>
</evidence>
<feature type="region of interest" description="Disordered" evidence="3">
    <location>
        <begin position="1261"/>
        <end position="1293"/>
    </location>
</feature>
<feature type="chain" id="PRO_5006857628" description="C2H2-type domain-containing protein" evidence="4">
    <location>
        <begin position="20"/>
        <end position="1479"/>
    </location>
</feature>
<dbReference type="GO" id="GO:0009116">
    <property type="term" value="P:nucleoside metabolic process"/>
    <property type="evidence" value="ECO:0007669"/>
    <property type="project" value="InterPro"/>
</dbReference>
<reference evidence="8" key="1">
    <citation type="journal article" date="2016" name="Genome Announc.">
        <title>Draft genome sequences of fungus Aspergillus calidoustus.</title>
        <authorList>
            <person name="Horn F."/>
            <person name="Linde J."/>
            <person name="Mattern D.J."/>
            <person name="Walther G."/>
            <person name="Guthke R."/>
            <person name="Scherlach K."/>
            <person name="Martin K."/>
            <person name="Brakhage A.A."/>
            <person name="Petzke L."/>
            <person name="Valiante V."/>
        </authorList>
    </citation>
    <scope>NUCLEOTIDE SEQUENCE [LARGE SCALE GENOMIC DNA]</scope>
    <source>
        <strain evidence="8">SF006504</strain>
    </source>
</reference>
<dbReference type="OrthoDB" id="21416at2759"/>
<keyword evidence="2" id="KW-0862">Zinc</keyword>
<sequence length="1479" mass="166263">MSWSTRLSHSDYLMGWVCALPLEMAAASVMLEEVHQPLPQSPNDSNTYTLGRIGNHNVAIACLPTGIYGVISATASVVQMRFTFPQIQSALMVGIGGGAPTPDVDIRLGDVVVSKPTGTSGGVIQYDYGKTTTGGQLERVGSLDKPPILFLTAVAQLQAKYMIGKGQIAHIVSKKLEENEGMRSTFSYPGKQHDALYQSDYDHPATNKTCTECDNRRIVTRYPRRDNDSLQVHYGLIASGNQVIKHAPTRDKLAKQLGILCFEMEAAGLMDQVPCLVIRGISDYSDSHKNTDWQGYAALTAAAYAKELLSVINGRPSTRAEALQVSNPNTIFYSPQAKHLISGAYNKLRKTVEAMYPEESVAFSDMSIEDVDNKARGLERDLAKSEAIRNMRPIIPLLRKLREYSGAIDCLCAGTPYLSWLWAPVWMLLQVSSKDLNSLPRLLEAYKHVAEILPTPTMLSNCQSFAESQKVLALIYVDVLDFYRGLFMVFDNKNWMPLFTTNWKESEDRRELILKNLVEVCECMTQELGTTTIIDMMDRRERRLEEWRKAEQAHTQSRLQSVLAWLDVKDEQEDELDRLYGLQYEGSCSWVFANNKIRRWREAGRENPLVWLTGKPGAGKSVLSASVIQTLKQDSRTEVPYYFFSYDAQGSTTFSSFLKTLTTQLIRGNPIRSAYIYSECIQKGFSPSVHRLKQLVHVLFSTAAEARVVVDGVDELGHEQQEEVLNYLTTLTNAHRANLGCKVLIASRDTALIAERIGKCQIVHLKSETSAVQSAIQAFVRHELSVLRSIFGCLDTDDALEGLERDLIDKADGMFLWVRLVSSSLRQASTLMELREIVNKLPKGLEKMYRRIVYQILESSSDSQRAIKLRILFWMVYGRKPLKKYETLSGASIHRQNVDFGEQTRLQDAVLRQCKPLVEEGMGDTIRFVHFTAHEYFVRGPGLKVVPPAHAHFGISFACLAYLTGGLSLVDPNESPAVTNNQVASGLHSVIRYAYDNWLDHVQFCLENSEKLASGHLDILLAQIQKLYLRHCQLQKPAQPTTHVFAFANPFQHAELVKLPLIAQFLQQALSFYRTVEKKTFTSGVEANRFRLENDPTLLSEMLQAYCRTMQTLLTATEAHGVSKEQLTRFKQRFGHLAYMCRFNGCRSAFGSLSALEDHESTRHTGGIRCTEASCPFSRIGFQSSKALKVHLRTYHKPEETPKGIRVIRKCHKCNRCSQRFRLKTELQRHQAGTACGQSEARSDDDSLSWFESLDEGELRPFDTERPAVSDGDQPNELEDRSPLPPANASQLNPTIGMQFITKVIDRHVQSQGPFSGWRAEVLVSDRTYEVHSMTAGLCALKPRVGLWSAAKAGLNLETKIFREAKCKDDYHRVCGERVHHIRARLQQADGSQPQQTTTARSELSISRNAGDALENQVGMSIMPDLTTSLWSTIPFGLPVDENGLLADESDWDGLLKFGLPETRGLRYPPDDWRNYVDD</sequence>
<feature type="domain" description="NACHT" evidence="6">
    <location>
        <begin position="608"/>
        <end position="751"/>
    </location>
</feature>
<keyword evidence="1" id="KW-0677">Repeat</keyword>
<evidence type="ECO:0000256" key="1">
    <source>
        <dbReference type="ARBA" id="ARBA00022737"/>
    </source>
</evidence>
<dbReference type="PANTHER" id="PTHR46082">
    <property type="entry name" value="ATP/GTP-BINDING PROTEIN-RELATED"/>
    <property type="match status" value="1"/>
</dbReference>
<dbReference type="PROSITE" id="PS00028">
    <property type="entry name" value="ZINC_FINGER_C2H2_1"/>
    <property type="match status" value="1"/>
</dbReference>
<dbReference type="EMBL" id="CDMC01000010">
    <property type="protein sequence ID" value="CEL08131.1"/>
    <property type="molecule type" value="Genomic_DNA"/>
</dbReference>
<dbReference type="GO" id="GO:0003824">
    <property type="term" value="F:catalytic activity"/>
    <property type="evidence" value="ECO:0007669"/>
    <property type="project" value="InterPro"/>
</dbReference>
<evidence type="ECO:0000256" key="3">
    <source>
        <dbReference type="SAM" id="MobiDB-lite"/>
    </source>
</evidence>
<dbReference type="SUPFAM" id="SSF53167">
    <property type="entry name" value="Purine and uridine phosphorylases"/>
    <property type="match status" value="1"/>
</dbReference>
<evidence type="ECO:0008006" key="9">
    <source>
        <dbReference type="Google" id="ProtNLM"/>
    </source>
</evidence>
<evidence type="ECO:0000313" key="7">
    <source>
        <dbReference type="EMBL" id="CEL08131.1"/>
    </source>
</evidence>
<keyword evidence="4" id="KW-0732">Signal</keyword>
<dbReference type="InterPro" id="IPR027417">
    <property type="entry name" value="P-loop_NTPase"/>
</dbReference>
<dbReference type="Gene3D" id="3.40.50.1580">
    <property type="entry name" value="Nucleoside phosphorylase domain"/>
    <property type="match status" value="1"/>
</dbReference>
<protein>
    <recommendedName>
        <fullName evidence="9">C2H2-type domain-containing protein</fullName>
    </recommendedName>
</protein>
<evidence type="ECO:0000256" key="4">
    <source>
        <dbReference type="SAM" id="SignalP"/>
    </source>
</evidence>
<dbReference type="PANTHER" id="PTHR46082:SF11">
    <property type="entry name" value="AAA+ ATPASE DOMAIN-CONTAINING PROTEIN-RELATED"/>
    <property type="match status" value="1"/>
</dbReference>
<accession>A0A0U5G927</accession>
<proteinExistence type="predicted"/>
<gene>
    <name evidence="7" type="ORF">ASPCAL11284</name>
</gene>
<dbReference type="InterPro" id="IPR056884">
    <property type="entry name" value="NPHP3-like_N"/>
</dbReference>
<dbReference type="Pfam" id="PF01048">
    <property type="entry name" value="PNP_UDP_1"/>
    <property type="match status" value="1"/>
</dbReference>
<dbReference type="InterPro" id="IPR035994">
    <property type="entry name" value="Nucleoside_phosphorylase_sf"/>
</dbReference>
<evidence type="ECO:0000256" key="2">
    <source>
        <dbReference type="PROSITE-ProRule" id="PRU00042"/>
    </source>
</evidence>
<dbReference type="Gene3D" id="3.40.50.300">
    <property type="entry name" value="P-loop containing nucleotide triphosphate hydrolases"/>
    <property type="match status" value="1"/>
</dbReference>
<dbReference type="InterPro" id="IPR007111">
    <property type="entry name" value="NACHT_NTPase"/>
</dbReference>
<keyword evidence="2" id="KW-0479">Metal-binding</keyword>
<keyword evidence="8" id="KW-1185">Reference proteome</keyword>
<dbReference type="InterPro" id="IPR053137">
    <property type="entry name" value="NLR-like"/>
</dbReference>
<dbReference type="PROSITE" id="PS50157">
    <property type="entry name" value="ZINC_FINGER_C2H2_2"/>
    <property type="match status" value="2"/>
</dbReference>
<dbReference type="STRING" id="454130.A0A0U5G927"/>
<dbReference type="SUPFAM" id="SSF52540">
    <property type="entry name" value="P-loop containing nucleoside triphosphate hydrolases"/>
    <property type="match status" value="1"/>
</dbReference>
<dbReference type="InterPro" id="IPR000845">
    <property type="entry name" value="Nucleoside_phosphorylase_d"/>
</dbReference>
<name>A0A0U5G927_ASPCI</name>
<feature type="domain" description="C2H2-type" evidence="5">
    <location>
        <begin position="1139"/>
        <end position="1166"/>
    </location>
</feature>